<name>A0A517PTF2_9PLAN</name>
<evidence type="ECO:0000313" key="1">
    <source>
        <dbReference type="EMBL" id="QDT22638.1"/>
    </source>
</evidence>
<gene>
    <name evidence="1" type="ORF">HG66A1_44460</name>
</gene>
<reference evidence="1 2" key="1">
    <citation type="submission" date="2019-02" db="EMBL/GenBank/DDBJ databases">
        <title>Deep-cultivation of Planctomycetes and their phenomic and genomic characterization uncovers novel biology.</title>
        <authorList>
            <person name="Wiegand S."/>
            <person name="Jogler M."/>
            <person name="Boedeker C."/>
            <person name="Pinto D."/>
            <person name="Vollmers J."/>
            <person name="Rivas-Marin E."/>
            <person name="Kohn T."/>
            <person name="Peeters S.H."/>
            <person name="Heuer A."/>
            <person name="Rast P."/>
            <person name="Oberbeckmann S."/>
            <person name="Bunk B."/>
            <person name="Jeske O."/>
            <person name="Meyerdierks A."/>
            <person name="Storesund J.E."/>
            <person name="Kallscheuer N."/>
            <person name="Luecker S."/>
            <person name="Lage O.M."/>
            <person name="Pohl T."/>
            <person name="Merkel B.J."/>
            <person name="Hornburger P."/>
            <person name="Mueller R.-W."/>
            <person name="Bruemmer F."/>
            <person name="Labrenz M."/>
            <person name="Spormann A.M."/>
            <person name="Op den Camp H."/>
            <person name="Overmann J."/>
            <person name="Amann R."/>
            <person name="Jetten M.S.M."/>
            <person name="Mascher T."/>
            <person name="Medema M.H."/>
            <person name="Devos D.P."/>
            <person name="Kaster A.-K."/>
            <person name="Ovreas L."/>
            <person name="Rohde M."/>
            <person name="Galperin M.Y."/>
            <person name="Jogler C."/>
        </authorList>
    </citation>
    <scope>NUCLEOTIDE SEQUENCE [LARGE SCALE GENOMIC DNA]</scope>
    <source>
        <strain evidence="1 2">HG66A1</strain>
    </source>
</reference>
<protein>
    <submittedName>
        <fullName evidence="1">Uncharacterized protein</fullName>
    </submittedName>
</protein>
<dbReference type="AlphaFoldDB" id="A0A517PTF2"/>
<organism evidence="1 2">
    <name type="scientific">Gimesia chilikensis</name>
    <dbReference type="NCBI Taxonomy" id="2605989"/>
    <lineage>
        <taxon>Bacteria</taxon>
        <taxon>Pseudomonadati</taxon>
        <taxon>Planctomycetota</taxon>
        <taxon>Planctomycetia</taxon>
        <taxon>Planctomycetales</taxon>
        <taxon>Planctomycetaceae</taxon>
        <taxon>Gimesia</taxon>
    </lineage>
</organism>
<keyword evidence="2" id="KW-1185">Reference proteome</keyword>
<dbReference type="Proteomes" id="UP000320421">
    <property type="component" value="Chromosome"/>
</dbReference>
<evidence type="ECO:0000313" key="2">
    <source>
        <dbReference type="Proteomes" id="UP000320421"/>
    </source>
</evidence>
<dbReference type="EMBL" id="CP036266">
    <property type="protein sequence ID" value="QDT22638.1"/>
    <property type="molecule type" value="Genomic_DNA"/>
</dbReference>
<accession>A0A517PTF2</accession>
<proteinExistence type="predicted"/>
<sequence length="66" mass="7378">MGNLFSATFPQLLYSLCNLSVWSVLFLSPWTKLKNRFYGSQLEQETGLVAASISINDSASEDDRNC</sequence>